<evidence type="ECO:0008006" key="3">
    <source>
        <dbReference type="Google" id="ProtNLM"/>
    </source>
</evidence>
<protein>
    <recommendedName>
        <fullName evidence="3">ABM domain-containing protein</fullName>
    </recommendedName>
</protein>
<proteinExistence type="predicted"/>
<organism evidence="1 2">
    <name type="scientific">Pseudomonas lutea</name>
    <dbReference type="NCBI Taxonomy" id="243924"/>
    <lineage>
        <taxon>Bacteria</taxon>
        <taxon>Pseudomonadati</taxon>
        <taxon>Pseudomonadota</taxon>
        <taxon>Gammaproteobacteria</taxon>
        <taxon>Pseudomonadales</taxon>
        <taxon>Pseudomonadaceae</taxon>
        <taxon>Pseudomonas</taxon>
    </lineage>
</organism>
<evidence type="ECO:0000313" key="1">
    <source>
        <dbReference type="EMBL" id="MBD8121196.1"/>
    </source>
</evidence>
<sequence length="116" mass="12947">MQRPSDCDSTAFNSLEIRFHRAPMLDAPLNSALRSLNALPGCVAYRLEIRPHHRYPWRITGVWESAEAKTAHYPSAELQTLLSLLLTPALAEIRFLEAATDCLVNALDFRATQLAG</sequence>
<name>A0ABR9A562_9PSED</name>
<evidence type="ECO:0000313" key="2">
    <source>
        <dbReference type="Proteomes" id="UP000625247"/>
    </source>
</evidence>
<comment type="caution">
    <text evidence="1">The sequence shown here is derived from an EMBL/GenBank/DDBJ whole genome shotgun (WGS) entry which is preliminary data.</text>
</comment>
<dbReference type="SUPFAM" id="SSF54909">
    <property type="entry name" value="Dimeric alpha+beta barrel"/>
    <property type="match status" value="1"/>
</dbReference>
<dbReference type="InterPro" id="IPR011008">
    <property type="entry name" value="Dimeric_a/b-barrel"/>
</dbReference>
<accession>A0ABR9A562</accession>
<dbReference type="RefSeq" id="WP_191943780.1">
    <property type="nucleotide sequence ID" value="NZ_JACYNP010000003.1"/>
</dbReference>
<dbReference type="Proteomes" id="UP000625247">
    <property type="component" value="Unassembled WGS sequence"/>
</dbReference>
<keyword evidence="2" id="KW-1185">Reference proteome</keyword>
<gene>
    <name evidence="1" type="ORF">IFT62_08225</name>
</gene>
<reference evidence="1 2" key="1">
    <citation type="journal article" date="2020" name="FEMS Microbiol. Ecol.">
        <title>Temporal dynamics of bacterial communities during seed development and maturation.</title>
        <authorList>
            <person name="Chesneau G."/>
            <person name="Torres-Cortes G."/>
            <person name="Briand M."/>
            <person name="Darrasse A."/>
            <person name="Preveaux A."/>
            <person name="Marais C."/>
            <person name="Jacques M.A."/>
            <person name="Shade A."/>
            <person name="Barret M."/>
        </authorList>
    </citation>
    <scope>NUCLEOTIDE SEQUENCE [LARGE SCALE GENOMIC DNA]</scope>
    <source>
        <strain evidence="1 2">CFBP13723</strain>
    </source>
</reference>
<dbReference type="EMBL" id="JACYNP010000003">
    <property type="protein sequence ID" value="MBD8121196.1"/>
    <property type="molecule type" value="Genomic_DNA"/>
</dbReference>